<comment type="caution">
    <text evidence="2">The sequence shown here is derived from an EMBL/GenBank/DDBJ whole genome shotgun (WGS) entry which is preliminary data.</text>
</comment>
<keyword evidence="3" id="KW-1185">Reference proteome</keyword>
<name>A0AA35LRZ9_9HYPO</name>
<proteinExistence type="predicted"/>
<dbReference type="Proteomes" id="UP001160390">
    <property type="component" value="Unassembled WGS sequence"/>
</dbReference>
<evidence type="ECO:0000313" key="3">
    <source>
        <dbReference type="Proteomes" id="UP001160390"/>
    </source>
</evidence>
<protein>
    <submittedName>
        <fullName evidence="2">Uncharacterized protein</fullName>
    </submittedName>
</protein>
<dbReference type="AlphaFoldDB" id="A0AA35LRZ9"/>
<organism evidence="2 3">
    <name type="scientific">Clonostachys chloroleuca</name>
    <dbReference type="NCBI Taxonomy" id="1926264"/>
    <lineage>
        <taxon>Eukaryota</taxon>
        <taxon>Fungi</taxon>
        <taxon>Dikarya</taxon>
        <taxon>Ascomycota</taxon>
        <taxon>Pezizomycotina</taxon>
        <taxon>Sordariomycetes</taxon>
        <taxon>Hypocreomycetidae</taxon>
        <taxon>Hypocreales</taxon>
        <taxon>Bionectriaceae</taxon>
        <taxon>Clonostachys</taxon>
    </lineage>
</organism>
<gene>
    <name evidence="2" type="ORF">CCHLO57077_00017241</name>
</gene>
<reference evidence="2" key="1">
    <citation type="submission" date="2023-01" db="EMBL/GenBank/DDBJ databases">
        <authorList>
            <person name="Piombo E."/>
        </authorList>
    </citation>
    <scope>NUCLEOTIDE SEQUENCE</scope>
</reference>
<feature type="compositionally biased region" description="Basic residues" evidence="1">
    <location>
        <begin position="266"/>
        <end position="282"/>
    </location>
</feature>
<evidence type="ECO:0000313" key="2">
    <source>
        <dbReference type="EMBL" id="CAI6042637.1"/>
    </source>
</evidence>
<evidence type="ECO:0000256" key="1">
    <source>
        <dbReference type="SAM" id="MobiDB-lite"/>
    </source>
</evidence>
<sequence>MSQNLPAWFWSHCVKDEATVKKLATQLSIIDRDQATSQAGYDIKSCIYARLTDYLFGAGWNITSKDQPQKLVHNGLFLRLPDDNDSGDGFFVSVAAKLAAHFRTKLIAFDYQDIQDLAEHMVGPQKTYSYDVSQHYMSTYFPAADNTKFEKWMPDTTAKKWEMLTSFTSDFSKRKTYDSADLFRGMLSNVGNESAIIIILRSREFGRFWHPVCTSLRTAIQSSELGERVILIATDSTTQPEGKEFGPSGWNLNTRPAPRKVDISHKSLHLKKPFSKNQKKAN</sequence>
<accession>A0AA35LRZ9</accession>
<dbReference type="EMBL" id="CABFNP030000549">
    <property type="protein sequence ID" value="CAI6042637.1"/>
    <property type="molecule type" value="Genomic_DNA"/>
</dbReference>
<feature type="region of interest" description="Disordered" evidence="1">
    <location>
        <begin position="238"/>
        <end position="282"/>
    </location>
</feature>